<keyword evidence="3" id="KW-0645">Protease</keyword>
<keyword evidence="3" id="KW-0378">Hydrolase</keyword>
<dbReference type="PANTHER" id="PTHR33473:SF19">
    <property type="entry name" value="ATP-DEPENDENT CLP PROTEASE ADAPTER PROTEIN CLPS"/>
    <property type="match status" value="1"/>
</dbReference>
<feature type="domain" description="Adaptor protein ClpS core" evidence="2">
    <location>
        <begin position="45"/>
        <end position="115"/>
    </location>
</feature>
<proteinExistence type="predicted"/>
<evidence type="ECO:0000313" key="3">
    <source>
        <dbReference type="EMBL" id="CAA9291894.1"/>
    </source>
</evidence>
<accession>A0A6J4JZZ3</accession>
<reference evidence="3" key="1">
    <citation type="submission" date="2020-02" db="EMBL/GenBank/DDBJ databases">
        <authorList>
            <person name="Meier V. D."/>
        </authorList>
    </citation>
    <scope>NUCLEOTIDE SEQUENCE</scope>
    <source>
        <strain evidence="3">AVDCRST_MAG77</strain>
    </source>
</reference>
<sequence>MLPAARASVHAATRTPTAPTAPARPATTPTPDIGDDTERRQRILPPYKVVLHNDEHNSMEHVVTSLRKAVPGMTLGKAVAIMWEAHTAGKAVVIACPLELAELYQQRLISFGLTATIEKD</sequence>
<protein>
    <submittedName>
        <fullName evidence="3">ATP-dependent Clp protease adaptor protein ClpS</fullName>
    </submittedName>
</protein>
<organism evidence="3">
    <name type="scientific">uncultured Chloroflexota bacterium</name>
    <dbReference type="NCBI Taxonomy" id="166587"/>
    <lineage>
        <taxon>Bacteria</taxon>
        <taxon>Bacillati</taxon>
        <taxon>Chloroflexota</taxon>
        <taxon>environmental samples</taxon>
    </lineage>
</organism>
<feature type="compositionally biased region" description="Low complexity" evidence="1">
    <location>
        <begin position="11"/>
        <end position="31"/>
    </location>
</feature>
<dbReference type="PANTHER" id="PTHR33473">
    <property type="entry name" value="ATP-DEPENDENT CLP PROTEASE ADAPTER PROTEIN CLPS1, CHLOROPLASTIC"/>
    <property type="match status" value="1"/>
</dbReference>
<dbReference type="SUPFAM" id="SSF54736">
    <property type="entry name" value="ClpS-like"/>
    <property type="match status" value="1"/>
</dbReference>
<dbReference type="InterPro" id="IPR003769">
    <property type="entry name" value="ClpS_core"/>
</dbReference>
<dbReference type="InterPro" id="IPR022935">
    <property type="entry name" value="ClpS"/>
</dbReference>
<dbReference type="AlphaFoldDB" id="A0A6J4JZZ3"/>
<gene>
    <name evidence="3" type="ORF">AVDCRST_MAG77-5226</name>
</gene>
<feature type="region of interest" description="Disordered" evidence="1">
    <location>
        <begin position="1"/>
        <end position="40"/>
    </location>
</feature>
<evidence type="ECO:0000259" key="2">
    <source>
        <dbReference type="Pfam" id="PF02617"/>
    </source>
</evidence>
<name>A0A6J4JZZ3_9CHLR</name>
<evidence type="ECO:0000256" key="1">
    <source>
        <dbReference type="SAM" id="MobiDB-lite"/>
    </source>
</evidence>
<dbReference type="InterPro" id="IPR014719">
    <property type="entry name" value="Ribosomal_bL12_C/ClpS-like"/>
</dbReference>
<dbReference type="Pfam" id="PF02617">
    <property type="entry name" value="ClpS"/>
    <property type="match status" value="1"/>
</dbReference>
<dbReference type="GO" id="GO:0006508">
    <property type="term" value="P:proteolysis"/>
    <property type="evidence" value="ECO:0007669"/>
    <property type="project" value="UniProtKB-KW"/>
</dbReference>
<dbReference type="EMBL" id="CADCTC010000253">
    <property type="protein sequence ID" value="CAA9291894.1"/>
    <property type="molecule type" value="Genomic_DNA"/>
</dbReference>
<dbReference type="GO" id="GO:0008233">
    <property type="term" value="F:peptidase activity"/>
    <property type="evidence" value="ECO:0007669"/>
    <property type="project" value="UniProtKB-KW"/>
</dbReference>
<dbReference type="Gene3D" id="3.30.1390.10">
    <property type="match status" value="1"/>
</dbReference>
<dbReference type="GO" id="GO:0030163">
    <property type="term" value="P:protein catabolic process"/>
    <property type="evidence" value="ECO:0007669"/>
    <property type="project" value="InterPro"/>
</dbReference>